<reference evidence="2" key="1">
    <citation type="submission" date="2020-09" db="EMBL/GenBank/DDBJ databases">
        <title>Iningainema tapete sp. nov. (Scytonemataceae, Cyanobacteria) from greenhouses in central Florida (USA) produces two types of nodularin with biosynthetic potential for microcystin-LR and anabaenopeptins.</title>
        <authorList>
            <person name="Berthold D.E."/>
            <person name="Lefler F.W."/>
            <person name="Huang I.-S."/>
            <person name="Abdulla H."/>
            <person name="Zimba P.V."/>
            <person name="Laughinghouse H.D. IV."/>
        </authorList>
    </citation>
    <scope>NUCLEOTIDE SEQUENCE</scope>
    <source>
        <strain evidence="2">BLCCT55</strain>
    </source>
</reference>
<name>A0A8J6XLK2_9CYAN</name>
<feature type="transmembrane region" description="Helical" evidence="1">
    <location>
        <begin position="52"/>
        <end position="79"/>
    </location>
</feature>
<keyword evidence="3" id="KW-1185">Reference proteome</keyword>
<evidence type="ECO:0000313" key="3">
    <source>
        <dbReference type="Proteomes" id="UP000629098"/>
    </source>
</evidence>
<feature type="transmembrane region" description="Helical" evidence="1">
    <location>
        <begin position="164"/>
        <end position="187"/>
    </location>
</feature>
<keyword evidence="1" id="KW-0812">Transmembrane</keyword>
<sequence length="192" mass="21038">MSFNFRQIHRKIAPILFLPLFASALTGIFYRIGRSWFGIPNQLADFAMMIHLGGYLGPLVPVYVLLIGLGLLGLIVTGLSMTNLFGERSSKAAKVGVDALRLAVRHRKLHSILAPIFFLPLAVSAVTGIIFLLGKDFFGMSGEVAGIFLQIHQGTYLGPILRPFYVLLIGLGLIGLLVTGINMTSIFRKRRV</sequence>
<evidence type="ECO:0000256" key="1">
    <source>
        <dbReference type="SAM" id="Phobius"/>
    </source>
</evidence>
<dbReference type="Proteomes" id="UP000629098">
    <property type="component" value="Unassembled WGS sequence"/>
</dbReference>
<accession>A0A8J6XLK2</accession>
<protein>
    <submittedName>
        <fullName evidence="2">PepSY domain-containing protein</fullName>
    </submittedName>
</protein>
<keyword evidence="1" id="KW-0472">Membrane</keyword>
<dbReference type="AlphaFoldDB" id="A0A8J6XLK2"/>
<comment type="caution">
    <text evidence="2">The sequence shown here is derived from an EMBL/GenBank/DDBJ whole genome shotgun (WGS) entry which is preliminary data.</text>
</comment>
<feature type="transmembrane region" description="Helical" evidence="1">
    <location>
        <begin position="112"/>
        <end position="133"/>
    </location>
</feature>
<gene>
    <name evidence="2" type="ORF">ICL16_13870</name>
</gene>
<organism evidence="2 3">
    <name type="scientific">Iningainema tapete BLCC-T55</name>
    <dbReference type="NCBI Taxonomy" id="2748662"/>
    <lineage>
        <taxon>Bacteria</taxon>
        <taxon>Bacillati</taxon>
        <taxon>Cyanobacteriota</taxon>
        <taxon>Cyanophyceae</taxon>
        <taxon>Nostocales</taxon>
        <taxon>Scytonemataceae</taxon>
        <taxon>Iningainema tapete</taxon>
    </lineage>
</organism>
<dbReference type="EMBL" id="JACXAE010000049">
    <property type="protein sequence ID" value="MBD2773121.1"/>
    <property type="molecule type" value="Genomic_DNA"/>
</dbReference>
<evidence type="ECO:0000313" key="2">
    <source>
        <dbReference type="EMBL" id="MBD2773121.1"/>
    </source>
</evidence>
<proteinExistence type="predicted"/>
<keyword evidence="1" id="KW-1133">Transmembrane helix</keyword>
<feature type="transmembrane region" description="Helical" evidence="1">
    <location>
        <begin position="12"/>
        <end position="32"/>
    </location>
</feature>
<dbReference type="RefSeq" id="WP_190828529.1">
    <property type="nucleotide sequence ID" value="NZ_CAWPPI010000049.1"/>
</dbReference>